<dbReference type="EMBL" id="CP097506">
    <property type="protein sequence ID" value="URD96952.1"/>
    <property type="molecule type" value="Genomic_DNA"/>
</dbReference>
<name>A0A9E7FKX5_9LILI</name>
<feature type="region of interest" description="Disordered" evidence="1">
    <location>
        <begin position="24"/>
        <end position="49"/>
    </location>
</feature>
<protein>
    <submittedName>
        <fullName evidence="2">Uncharacterized protein</fullName>
    </submittedName>
</protein>
<accession>A0A9E7FKX5</accession>
<keyword evidence="3" id="KW-1185">Reference proteome</keyword>
<evidence type="ECO:0000313" key="3">
    <source>
        <dbReference type="Proteomes" id="UP001055439"/>
    </source>
</evidence>
<proteinExistence type="predicted"/>
<gene>
    <name evidence="2" type="ORF">MUK42_29669</name>
</gene>
<sequence length="115" mass="12618">MTFRFPKKKNLLCGNCVEVSEEDKEEEFHHDIPGATSADDLPSSASCEASKPSSAMIGIEIVKSVKRLSAAMASFKSHLRLVRLHVQHWKTARETVDRRRMAGCSSLLASVGSST</sequence>
<organism evidence="2 3">
    <name type="scientific">Musa troglodytarum</name>
    <name type="common">fe'i banana</name>
    <dbReference type="NCBI Taxonomy" id="320322"/>
    <lineage>
        <taxon>Eukaryota</taxon>
        <taxon>Viridiplantae</taxon>
        <taxon>Streptophyta</taxon>
        <taxon>Embryophyta</taxon>
        <taxon>Tracheophyta</taxon>
        <taxon>Spermatophyta</taxon>
        <taxon>Magnoliopsida</taxon>
        <taxon>Liliopsida</taxon>
        <taxon>Zingiberales</taxon>
        <taxon>Musaceae</taxon>
        <taxon>Musa</taxon>
    </lineage>
</organism>
<reference evidence="2" key="1">
    <citation type="submission" date="2022-05" db="EMBL/GenBank/DDBJ databases">
        <title>The Musa troglodytarum L. genome provides insights into the mechanism of non-climacteric behaviour and enrichment of carotenoids.</title>
        <authorList>
            <person name="Wang J."/>
        </authorList>
    </citation>
    <scope>NUCLEOTIDE SEQUENCE</scope>
    <source>
        <tissue evidence="2">Leaf</tissue>
    </source>
</reference>
<dbReference type="Proteomes" id="UP001055439">
    <property type="component" value="Chromosome 4"/>
</dbReference>
<evidence type="ECO:0000313" key="2">
    <source>
        <dbReference type="EMBL" id="URD96952.1"/>
    </source>
</evidence>
<dbReference type="AlphaFoldDB" id="A0A9E7FKX5"/>
<evidence type="ECO:0000256" key="1">
    <source>
        <dbReference type="SAM" id="MobiDB-lite"/>
    </source>
</evidence>